<comment type="similarity">
    <text evidence="1">Belongs to the AfsR/DnrI/RedD regulatory family.</text>
</comment>
<evidence type="ECO:0000256" key="1">
    <source>
        <dbReference type="ARBA" id="ARBA00005820"/>
    </source>
</evidence>
<name>A0A0P4R9G6_9ACTN</name>
<keyword evidence="10" id="KW-1185">Reference proteome</keyword>
<feature type="domain" description="OmpR/PhoB-type" evidence="7">
    <location>
        <begin position="17"/>
        <end position="90"/>
    </location>
</feature>
<dbReference type="Gene3D" id="1.25.40.10">
    <property type="entry name" value="Tetratricopeptide repeat domain"/>
    <property type="match status" value="1"/>
</dbReference>
<keyword evidence="3" id="KW-0805">Transcription regulation</keyword>
<dbReference type="Gene3D" id="3.40.50.300">
    <property type="entry name" value="P-loop containing nucleotide triphosphate hydrolases"/>
    <property type="match status" value="1"/>
</dbReference>
<proteinExistence type="inferred from homology"/>
<keyword evidence="5" id="KW-0804">Transcription</keyword>
<feature type="region of interest" description="Disordered" evidence="6">
    <location>
        <begin position="241"/>
        <end position="311"/>
    </location>
</feature>
<dbReference type="CDD" id="cd15831">
    <property type="entry name" value="BTAD"/>
    <property type="match status" value="1"/>
</dbReference>
<dbReference type="SMART" id="SM00862">
    <property type="entry name" value="Trans_reg_C"/>
    <property type="match status" value="1"/>
</dbReference>
<evidence type="ECO:0000256" key="5">
    <source>
        <dbReference type="ARBA" id="ARBA00023163"/>
    </source>
</evidence>
<dbReference type="GO" id="GO:0003677">
    <property type="term" value="F:DNA binding"/>
    <property type="evidence" value="ECO:0007669"/>
    <property type="project" value="UniProtKB-KW"/>
</dbReference>
<comment type="caution">
    <text evidence="9">The sequence shown here is derived from an EMBL/GenBank/DDBJ whole genome shotgun (WGS) entry which is preliminary data.</text>
</comment>
<dbReference type="EMBL" id="BBNO01000005">
    <property type="protein sequence ID" value="GAO09649.1"/>
    <property type="molecule type" value="Genomic_DNA"/>
</dbReference>
<dbReference type="InterPro" id="IPR001867">
    <property type="entry name" value="OmpR/PhoB-type_DNA-bd"/>
</dbReference>
<reference evidence="10" key="1">
    <citation type="submission" date="2014-09" db="EMBL/GenBank/DDBJ databases">
        <title>Whole genome shotgun sequence of Streptomyces sp. NBRC 110027.</title>
        <authorList>
            <person name="Komaki H."/>
            <person name="Ichikawa N."/>
            <person name="Katano-Makiyama Y."/>
            <person name="Hosoyama A."/>
            <person name="Hashimoto M."/>
            <person name="Uohara A."/>
            <person name="Kitahashi Y."/>
            <person name="Ohji S."/>
            <person name="Kimura A."/>
            <person name="Yamazoe A."/>
            <person name="Igarashi Y."/>
            <person name="Fujita N."/>
        </authorList>
    </citation>
    <scope>NUCLEOTIDE SEQUENCE [LARGE SCALE GENOMIC DNA]</scope>
    <source>
        <strain evidence="10">NBRC 110027</strain>
    </source>
</reference>
<dbReference type="Gene3D" id="1.10.10.10">
    <property type="entry name" value="Winged helix-like DNA-binding domain superfamily/Winged helix DNA-binding domain"/>
    <property type="match status" value="1"/>
</dbReference>
<dbReference type="InterPro" id="IPR011990">
    <property type="entry name" value="TPR-like_helical_dom_sf"/>
</dbReference>
<evidence type="ECO:0000256" key="3">
    <source>
        <dbReference type="ARBA" id="ARBA00023015"/>
    </source>
</evidence>
<dbReference type="InterPro" id="IPR016032">
    <property type="entry name" value="Sig_transdc_resp-reg_C-effctor"/>
</dbReference>
<dbReference type="GO" id="GO:0043531">
    <property type="term" value="F:ADP binding"/>
    <property type="evidence" value="ECO:0007669"/>
    <property type="project" value="InterPro"/>
</dbReference>
<dbReference type="SUPFAM" id="SSF52540">
    <property type="entry name" value="P-loop containing nucleoside triphosphate hydrolases"/>
    <property type="match status" value="1"/>
</dbReference>
<dbReference type="SUPFAM" id="SSF46894">
    <property type="entry name" value="C-terminal effector domain of the bipartite response regulators"/>
    <property type="match status" value="1"/>
</dbReference>
<keyword evidence="4" id="KW-0238">DNA-binding</keyword>
<feature type="compositionally biased region" description="Basic and acidic residues" evidence="6">
    <location>
        <begin position="642"/>
        <end position="657"/>
    </location>
</feature>
<dbReference type="InterPro" id="IPR051677">
    <property type="entry name" value="AfsR-DnrI-RedD_regulator"/>
</dbReference>
<dbReference type="GO" id="GO:0000160">
    <property type="term" value="P:phosphorelay signal transduction system"/>
    <property type="evidence" value="ECO:0007669"/>
    <property type="project" value="UniProtKB-KW"/>
</dbReference>
<sequence length="664" mass="71399">MVQLRLLGPVEIEVNNGRLLSLGTGRLRTVAAILISEVNQVITVGRMIDLAWDADPPARARGVVHNHVHRLRRLLVGQAEIATRGQGYVLLADPCAVDVNRFRYLVSGAREAEPRTAVAKLRQALGLWRGEALADVPGERVRRALGAGLTQARVAALQELGAKLLLLGRYGELVTELMAWLAEHPLHEELTALLMHALQASGRQAEALDHYHRTRRHLKDQLGIDPGPALRETYLAVLDGNPASAPPYAGRTPAGPGPGSGPGSGSGPRPGSGPGPGPGHGSRPRSGPGPGPGPAAPYGSGFPSSPPPAVAQLPPRIADFCGRVREIVALDQQLDRLPRPDCVVLTGAGGTGKTTLAVHWAHSHKDEFPDGQLFADLRGLERPPMRPATVLAMFLRALGVPEARIPETLAERSALYRSLLAGRRMLVVLDNAGTAEQARPLLPATPGCLAVVTSRRRLSGLVVRDGAALLTVGPFATEDALELLDNVLGRFRVAADRDAARALVERCDRLPLALRIAAARLMAHPDWSLGHWTAKLADERRRLQELSAHDADLAVETSLYLSYRALSSGAARLFRLLGLHPGPDVDAPTAAALAGRDLDRTHRHLAELGDAHLVEEQPQGSYVRTDLVRIYAEQLVAVEETPTERDLARQRLRDHTARYGPGRY</sequence>
<evidence type="ECO:0000256" key="2">
    <source>
        <dbReference type="ARBA" id="ARBA00023012"/>
    </source>
</evidence>
<dbReference type="Proteomes" id="UP000048965">
    <property type="component" value="Unassembled WGS sequence"/>
</dbReference>
<evidence type="ECO:0000256" key="6">
    <source>
        <dbReference type="SAM" id="MobiDB-lite"/>
    </source>
</evidence>
<dbReference type="GO" id="GO:0006355">
    <property type="term" value="P:regulation of DNA-templated transcription"/>
    <property type="evidence" value="ECO:0007669"/>
    <property type="project" value="InterPro"/>
</dbReference>
<organism evidence="9 10">
    <name type="scientific">Streptomyces lydicamycinicus</name>
    <dbReference type="NCBI Taxonomy" id="1546107"/>
    <lineage>
        <taxon>Bacteria</taxon>
        <taxon>Bacillati</taxon>
        <taxon>Actinomycetota</taxon>
        <taxon>Actinomycetes</taxon>
        <taxon>Kitasatosporales</taxon>
        <taxon>Streptomycetaceae</taxon>
        <taxon>Streptomyces</taxon>
    </lineage>
</organism>
<feature type="region of interest" description="Disordered" evidence="6">
    <location>
        <begin position="642"/>
        <end position="664"/>
    </location>
</feature>
<accession>A0A0P4R9G6</accession>
<evidence type="ECO:0000259" key="7">
    <source>
        <dbReference type="SMART" id="SM00862"/>
    </source>
</evidence>
<feature type="domain" description="Bacterial transcriptional activator" evidence="8">
    <location>
        <begin position="97"/>
        <end position="238"/>
    </location>
</feature>
<dbReference type="PRINTS" id="PR00364">
    <property type="entry name" value="DISEASERSIST"/>
</dbReference>
<dbReference type="SUPFAM" id="SSF48452">
    <property type="entry name" value="TPR-like"/>
    <property type="match status" value="1"/>
</dbReference>
<dbReference type="PANTHER" id="PTHR35807">
    <property type="entry name" value="TRANSCRIPTIONAL REGULATOR REDD-RELATED"/>
    <property type="match status" value="1"/>
</dbReference>
<dbReference type="SMART" id="SM01043">
    <property type="entry name" value="BTAD"/>
    <property type="match status" value="1"/>
</dbReference>
<dbReference type="InterPro" id="IPR005158">
    <property type="entry name" value="BTAD"/>
</dbReference>
<evidence type="ECO:0000256" key="4">
    <source>
        <dbReference type="ARBA" id="ARBA00023125"/>
    </source>
</evidence>
<reference evidence="9 10" key="2">
    <citation type="journal article" date="2015" name="Stand. Genomic Sci.">
        <title>Draft genome sequence of marine-derived Streptomyces sp. TP-A0598, a producer of anti-MRSA antibiotic lydicamycins.</title>
        <authorList>
            <person name="Komaki H."/>
            <person name="Ichikawa N."/>
            <person name="Hosoyama A."/>
            <person name="Fujita N."/>
            <person name="Igarashi Y."/>
        </authorList>
    </citation>
    <scope>NUCLEOTIDE SEQUENCE [LARGE SCALE GENOMIC DNA]</scope>
    <source>
        <strain evidence="9 10">NBRC 110027</strain>
    </source>
</reference>
<feature type="compositionally biased region" description="Gly residues" evidence="6">
    <location>
        <begin position="257"/>
        <end position="270"/>
    </location>
</feature>
<dbReference type="PANTHER" id="PTHR35807:SF1">
    <property type="entry name" value="TRANSCRIPTIONAL REGULATOR REDD"/>
    <property type="match status" value="1"/>
</dbReference>
<dbReference type="InterPro" id="IPR036388">
    <property type="entry name" value="WH-like_DNA-bd_sf"/>
</dbReference>
<dbReference type="AlphaFoldDB" id="A0A0P4R9G6"/>
<evidence type="ECO:0000313" key="10">
    <source>
        <dbReference type="Proteomes" id="UP000048965"/>
    </source>
</evidence>
<gene>
    <name evidence="9" type="ORF">TPA0598_05_03710</name>
</gene>
<dbReference type="InterPro" id="IPR027417">
    <property type="entry name" value="P-loop_NTPase"/>
</dbReference>
<evidence type="ECO:0000313" key="9">
    <source>
        <dbReference type="EMBL" id="GAO09649.1"/>
    </source>
</evidence>
<evidence type="ECO:0000259" key="8">
    <source>
        <dbReference type="SMART" id="SM01043"/>
    </source>
</evidence>
<protein>
    <submittedName>
        <fullName evidence="9">Putative AfsR family transcriptional regulator</fullName>
    </submittedName>
</protein>
<dbReference type="Pfam" id="PF03704">
    <property type="entry name" value="BTAD"/>
    <property type="match status" value="1"/>
</dbReference>
<keyword evidence="2" id="KW-0902">Two-component regulatory system</keyword>